<protein>
    <submittedName>
        <fullName evidence="1">Uncharacterized protein</fullName>
    </submittedName>
</protein>
<reference evidence="1 2" key="1">
    <citation type="submission" date="2023-06" db="EMBL/GenBank/DDBJ databases">
        <title>Roseiconus lacunae JC819 isolated from Gulf of Mannar region, Tamil Nadu.</title>
        <authorList>
            <person name="Pk S."/>
            <person name="Ch S."/>
            <person name="Ch V.R."/>
        </authorList>
    </citation>
    <scope>NUCLEOTIDE SEQUENCE [LARGE SCALE GENOMIC DNA]</scope>
    <source>
        <strain evidence="1 2">JC819</strain>
    </source>
</reference>
<dbReference type="Proteomes" id="UP001239462">
    <property type="component" value="Unassembled WGS sequence"/>
</dbReference>
<name>A0ABT7PGS0_9BACT</name>
<evidence type="ECO:0000313" key="2">
    <source>
        <dbReference type="Proteomes" id="UP001239462"/>
    </source>
</evidence>
<dbReference type="RefSeq" id="WP_289163178.1">
    <property type="nucleotide sequence ID" value="NZ_JASZZN010000006.1"/>
</dbReference>
<proteinExistence type="predicted"/>
<dbReference type="EMBL" id="JASZZN010000006">
    <property type="protein sequence ID" value="MDM4015682.1"/>
    <property type="molecule type" value="Genomic_DNA"/>
</dbReference>
<sequence>MLWTDRDVVKRLFRRRVLPLPILAAEESPCRHLLLGEDEGAKPGTHAMVAIRLPDVLAEVYQ</sequence>
<gene>
    <name evidence="1" type="ORF">QTN89_09595</name>
</gene>
<comment type="caution">
    <text evidence="1">The sequence shown here is derived from an EMBL/GenBank/DDBJ whole genome shotgun (WGS) entry which is preliminary data.</text>
</comment>
<keyword evidence="2" id="KW-1185">Reference proteome</keyword>
<accession>A0ABT7PGS0</accession>
<evidence type="ECO:0000313" key="1">
    <source>
        <dbReference type="EMBL" id="MDM4015682.1"/>
    </source>
</evidence>
<organism evidence="1 2">
    <name type="scientific">Roseiconus lacunae</name>
    <dbReference type="NCBI Taxonomy" id="2605694"/>
    <lineage>
        <taxon>Bacteria</taxon>
        <taxon>Pseudomonadati</taxon>
        <taxon>Planctomycetota</taxon>
        <taxon>Planctomycetia</taxon>
        <taxon>Pirellulales</taxon>
        <taxon>Pirellulaceae</taxon>
        <taxon>Roseiconus</taxon>
    </lineage>
</organism>